<sequence length="127" mass="13679">MDSLNQPIQEFNQSTDSTFDNIPQKPENNLVIAIVSTVLGLCSPCCIGLILGVIAIVFANQVNSKFNLGDYSGALQAAKNSKLLSYIALGITALYLVYIVFIVVTQGTDAFLEQYQGILDNSGNLDD</sequence>
<feature type="transmembrane region" description="Helical" evidence="5">
    <location>
        <begin position="83"/>
        <end position="104"/>
    </location>
</feature>
<evidence type="ECO:0000256" key="5">
    <source>
        <dbReference type="SAM" id="Phobius"/>
    </source>
</evidence>
<dbReference type="OrthoDB" id="9815705at2"/>
<evidence type="ECO:0000313" key="6">
    <source>
        <dbReference type="EMBL" id="SFN38308.1"/>
    </source>
</evidence>
<protein>
    <submittedName>
        <fullName evidence="6">Interferon-induced transmembrane protein</fullName>
    </submittedName>
</protein>
<dbReference type="PANTHER" id="PTHR14948">
    <property type="entry name" value="NG5"/>
    <property type="match status" value="1"/>
</dbReference>
<organism evidence="6 7">
    <name type="scientific">Algoriella xinjiangensis</name>
    <dbReference type="NCBI Taxonomy" id="684065"/>
    <lineage>
        <taxon>Bacteria</taxon>
        <taxon>Pseudomonadati</taxon>
        <taxon>Bacteroidota</taxon>
        <taxon>Flavobacteriia</taxon>
        <taxon>Flavobacteriales</taxon>
        <taxon>Weeksellaceae</taxon>
        <taxon>Algoriella</taxon>
    </lineage>
</organism>
<proteinExistence type="predicted"/>
<comment type="subcellular location">
    <subcellularLocation>
        <location evidence="1">Membrane</location>
    </subcellularLocation>
</comment>
<dbReference type="GO" id="GO:0016020">
    <property type="term" value="C:membrane"/>
    <property type="evidence" value="ECO:0007669"/>
    <property type="project" value="UniProtKB-SubCell"/>
</dbReference>
<dbReference type="STRING" id="684065.SAMN05421738_11183"/>
<name>A0A1I4YJQ5_9FLAO</name>
<keyword evidence="3 5" id="KW-1133">Transmembrane helix</keyword>
<dbReference type="InterPro" id="IPR007593">
    <property type="entry name" value="CD225/Dispanin_fam"/>
</dbReference>
<dbReference type="AlphaFoldDB" id="A0A1I4YJQ5"/>
<accession>A0A1I4YJQ5</accession>
<dbReference type="EMBL" id="FOUZ01000011">
    <property type="protein sequence ID" value="SFN38308.1"/>
    <property type="molecule type" value="Genomic_DNA"/>
</dbReference>
<feature type="transmembrane region" description="Helical" evidence="5">
    <location>
        <begin position="30"/>
        <end position="62"/>
    </location>
</feature>
<dbReference type="RefSeq" id="WP_092908804.1">
    <property type="nucleotide sequence ID" value="NZ_FOUZ01000011.1"/>
</dbReference>
<evidence type="ECO:0000256" key="3">
    <source>
        <dbReference type="ARBA" id="ARBA00022989"/>
    </source>
</evidence>
<dbReference type="InterPro" id="IPR051423">
    <property type="entry name" value="CD225/Dispanin"/>
</dbReference>
<keyword evidence="4 5" id="KW-0472">Membrane</keyword>
<gene>
    <name evidence="6" type="ORF">SAMN05421738_11183</name>
</gene>
<dbReference type="PANTHER" id="PTHR14948:SF44">
    <property type="entry name" value="PROLINE-RICH TRANSMEMBRANE PROTEIN 1-LIKE"/>
    <property type="match status" value="1"/>
</dbReference>
<dbReference type="Pfam" id="PF04505">
    <property type="entry name" value="CD225"/>
    <property type="match status" value="1"/>
</dbReference>
<evidence type="ECO:0000256" key="2">
    <source>
        <dbReference type="ARBA" id="ARBA00022692"/>
    </source>
</evidence>
<evidence type="ECO:0000256" key="4">
    <source>
        <dbReference type="ARBA" id="ARBA00023136"/>
    </source>
</evidence>
<evidence type="ECO:0000256" key="1">
    <source>
        <dbReference type="ARBA" id="ARBA00004370"/>
    </source>
</evidence>
<keyword evidence="7" id="KW-1185">Reference proteome</keyword>
<evidence type="ECO:0000313" key="7">
    <source>
        <dbReference type="Proteomes" id="UP000199149"/>
    </source>
</evidence>
<dbReference type="Proteomes" id="UP000199149">
    <property type="component" value="Unassembled WGS sequence"/>
</dbReference>
<reference evidence="7" key="1">
    <citation type="submission" date="2016-10" db="EMBL/GenBank/DDBJ databases">
        <authorList>
            <person name="Varghese N."/>
            <person name="Submissions S."/>
        </authorList>
    </citation>
    <scope>NUCLEOTIDE SEQUENCE [LARGE SCALE GENOMIC DNA]</scope>
    <source>
        <strain evidence="7">XJ109</strain>
    </source>
</reference>
<keyword evidence="2 5" id="KW-0812">Transmembrane</keyword>